<feature type="domain" description="Glycosyl hydrolase family 13 catalytic" evidence="1">
    <location>
        <begin position="41"/>
        <end position="491"/>
    </location>
</feature>
<dbReference type="InterPro" id="IPR006047">
    <property type="entry name" value="GH13_cat_dom"/>
</dbReference>
<dbReference type="Proteomes" id="UP001610063">
    <property type="component" value="Unassembled WGS sequence"/>
</dbReference>
<comment type="caution">
    <text evidence="2">The sequence shown here is derived from an EMBL/GenBank/DDBJ whole genome shotgun (WGS) entry which is preliminary data.</text>
</comment>
<proteinExistence type="predicted"/>
<dbReference type="SUPFAM" id="SSF51445">
    <property type="entry name" value="(Trans)glycosidases"/>
    <property type="match status" value="1"/>
</dbReference>
<organism evidence="2 3">
    <name type="scientific">Marinoscillum luteum</name>
    <dbReference type="NCBI Taxonomy" id="861051"/>
    <lineage>
        <taxon>Bacteria</taxon>
        <taxon>Pseudomonadati</taxon>
        <taxon>Bacteroidota</taxon>
        <taxon>Cytophagia</taxon>
        <taxon>Cytophagales</taxon>
        <taxon>Reichenbachiellaceae</taxon>
        <taxon>Marinoscillum</taxon>
    </lineage>
</organism>
<protein>
    <submittedName>
        <fullName evidence="2">Alpha-amylase family protein</fullName>
    </submittedName>
</protein>
<dbReference type="CDD" id="cd11349">
    <property type="entry name" value="AmyAc_3"/>
    <property type="match status" value="1"/>
</dbReference>
<accession>A0ABW7N5F4</accession>
<dbReference type="Pfam" id="PF00128">
    <property type="entry name" value="Alpha-amylase"/>
    <property type="match status" value="1"/>
</dbReference>
<dbReference type="InterPro" id="IPR017853">
    <property type="entry name" value="GH"/>
</dbReference>
<dbReference type="PANTHER" id="PTHR10357">
    <property type="entry name" value="ALPHA-AMYLASE FAMILY MEMBER"/>
    <property type="match status" value="1"/>
</dbReference>
<dbReference type="Gene3D" id="3.20.20.80">
    <property type="entry name" value="Glycosidases"/>
    <property type="match status" value="2"/>
</dbReference>
<evidence type="ECO:0000313" key="2">
    <source>
        <dbReference type="EMBL" id="MFH6982825.1"/>
    </source>
</evidence>
<dbReference type="RefSeq" id="WP_395416463.1">
    <property type="nucleotide sequence ID" value="NZ_JBIPKE010000013.1"/>
</dbReference>
<gene>
    <name evidence="2" type="ORF">ACHKAR_05225</name>
</gene>
<evidence type="ECO:0000313" key="3">
    <source>
        <dbReference type="Proteomes" id="UP001610063"/>
    </source>
</evidence>
<keyword evidence="3" id="KW-1185">Reference proteome</keyword>
<reference evidence="2 3" key="1">
    <citation type="journal article" date="2013" name="Int. J. Syst. Evol. Microbiol.">
        <title>Marinoscillum luteum sp. nov., isolated from marine sediment.</title>
        <authorList>
            <person name="Cha I.T."/>
            <person name="Park S.J."/>
            <person name="Kim S.J."/>
            <person name="Kim J.G."/>
            <person name="Jung M.Y."/>
            <person name="Shin K.S."/>
            <person name="Kwon K.K."/>
            <person name="Yang S.H."/>
            <person name="Seo Y.S."/>
            <person name="Rhee S.K."/>
        </authorList>
    </citation>
    <scope>NUCLEOTIDE SEQUENCE [LARGE SCALE GENOMIC DNA]</scope>
    <source>
        <strain evidence="2 3">KCTC 23939</strain>
    </source>
</reference>
<dbReference type="PANTHER" id="PTHR10357:SF205">
    <property type="entry name" value="O-GLYCOSYL HYDROLASE FAMILY 13"/>
    <property type="match status" value="1"/>
</dbReference>
<dbReference type="SMART" id="SM00642">
    <property type="entry name" value="Aamy"/>
    <property type="match status" value="1"/>
</dbReference>
<name>A0ABW7N5F4_9BACT</name>
<sequence>MKTPLLIFTMTVCMLACSTKEYNYKGVHPMKKSNERMVLYQMFTRLFGNTNTTNKPWGTLEENGVGKFKDINAKALGEIRKMGFTHMWYTGVIEHGVLTDYTSFGIPLDDADVVKGRAGSPYAIKDYYDVNPDLAESVPDRMQEFEALIRRTHAANLKVMIDFVPNHVARAYHSDARPEGIIDFGEDDDTTRAFDPNNNFYYLPGEPFKVPEGYQSLGDNDFPTKDGQFAEFPAKATGNDVFSASPSVYDWFETVKLNYGVDYQNNRTTYFDTIPDTWSKMRDILLYWAAKDVDGFRCDMAEMVPVQFWQWVTKEVKEQYPEVVFLAEIYNPHAYREYIQTGGFDYLYDKVEMYDTLKYIIQNKMTTDAITGIWQRQDGIGANMLRFLENHDEQRIASPDFAGDMWKGIPMMAASTFMHTGPVMLYFGQEVGEPGQGVSGFGGDDGRTTIFDYWGVPEHVKWVNNGAYDGGQLSEDQKALREEYIEILKACNNMEAIREGQFYDLHYYNRNDDYTGYSDKVYTFVRHTPGEVLLIVINFDENPQTAKIKIPAPAWETFGINTPVAQISGPVQISIEVASTLDYTDDTDLVIKVPPMNYAIYQMQEKQ</sequence>
<dbReference type="EMBL" id="JBIPKE010000013">
    <property type="protein sequence ID" value="MFH6982825.1"/>
    <property type="molecule type" value="Genomic_DNA"/>
</dbReference>
<dbReference type="SUPFAM" id="SSF51011">
    <property type="entry name" value="Glycosyl hydrolase domain"/>
    <property type="match status" value="1"/>
</dbReference>
<evidence type="ECO:0000259" key="1">
    <source>
        <dbReference type="SMART" id="SM00642"/>
    </source>
</evidence>